<dbReference type="InterPro" id="IPR036249">
    <property type="entry name" value="Thioredoxin-like_sf"/>
</dbReference>
<keyword evidence="9" id="KW-1185">Reference proteome</keyword>
<evidence type="ECO:0000256" key="2">
    <source>
        <dbReference type="ARBA" id="ARBA00022729"/>
    </source>
</evidence>
<comment type="similarity">
    <text evidence="1">Belongs to the thioredoxin family. DsbA subfamily.</text>
</comment>
<dbReference type="InterPro" id="IPR013766">
    <property type="entry name" value="Thioredoxin_domain"/>
</dbReference>
<keyword evidence="4" id="KW-1015">Disulfide bond</keyword>
<evidence type="ECO:0000313" key="8">
    <source>
        <dbReference type="EMBL" id="QCT42509.1"/>
    </source>
</evidence>
<evidence type="ECO:0000256" key="5">
    <source>
        <dbReference type="ARBA" id="ARBA00023284"/>
    </source>
</evidence>
<protein>
    <recommendedName>
        <fullName evidence="7">Thioredoxin domain-containing protein</fullName>
    </recommendedName>
</protein>
<organism evidence="8 9">
    <name type="scientific">Candidatus Nanosynbacter featherlites</name>
    <dbReference type="NCBI Taxonomy" id="2572088"/>
    <lineage>
        <taxon>Bacteria</taxon>
        <taxon>Candidatus Saccharimonadota</taxon>
        <taxon>Candidatus Saccharimonadia</taxon>
        <taxon>Candidatus Nanosynbacterales</taxon>
        <taxon>Candidatus Nanosynbacteraceae</taxon>
        <taxon>Candidatus Nanosynbacter</taxon>
    </lineage>
</organism>
<reference evidence="8 9" key="1">
    <citation type="submission" date="2019-04" db="EMBL/GenBank/DDBJ databases">
        <title>Saccharibacteria TM7 genomes.</title>
        <authorList>
            <person name="Bor B."/>
            <person name="He X."/>
            <person name="Chen T."/>
            <person name="Dewhirst F.E."/>
        </authorList>
    </citation>
    <scope>NUCLEOTIDE SEQUENCE [LARGE SCALE GENOMIC DNA]</scope>
    <source>
        <strain evidence="8 9">BB001</strain>
    </source>
</reference>
<feature type="transmembrane region" description="Helical" evidence="6">
    <location>
        <begin position="20"/>
        <end position="37"/>
    </location>
</feature>
<proteinExistence type="inferred from homology"/>
<dbReference type="Proteomes" id="UP000310639">
    <property type="component" value="Chromosome"/>
</dbReference>
<evidence type="ECO:0000259" key="7">
    <source>
        <dbReference type="PROSITE" id="PS51352"/>
    </source>
</evidence>
<dbReference type="EMBL" id="CP040004">
    <property type="protein sequence ID" value="QCT42509.1"/>
    <property type="molecule type" value="Genomic_DNA"/>
</dbReference>
<dbReference type="PROSITE" id="PS51352">
    <property type="entry name" value="THIOREDOXIN_2"/>
    <property type="match status" value="1"/>
</dbReference>
<keyword evidence="2" id="KW-0732">Signal</keyword>
<accession>A0A4P9A3X3</accession>
<dbReference type="PANTHER" id="PTHR13887">
    <property type="entry name" value="GLUTATHIONE S-TRANSFERASE KAPPA"/>
    <property type="match status" value="1"/>
</dbReference>
<dbReference type="OrthoDB" id="9784686at2"/>
<evidence type="ECO:0000256" key="4">
    <source>
        <dbReference type="ARBA" id="ARBA00023157"/>
    </source>
</evidence>
<sequence length="243" mass="27310">MLLLLELIWRTRMNGKTWGVFIAIVVTILGGMVYLSVTHRLDISDIAKDQLTKIIPAEKRNGDIQEHTFGSDKPKVIIIEYGDYQCPGCRTVAPRIKSAVEKHKDNVQLIFRNFPLSGHTHARLAASVAEAAGLQGKYWEMHDLLYENQDAWSKAQNHERNDIFMGYAKQLKLDESRFNNDLSSDRVLQKISFDTAVSRAHGITATPTIFINGKKVEDLNSIDTEVENALKAAGVSTEEKKAE</sequence>
<evidence type="ECO:0000256" key="6">
    <source>
        <dbReference type="SAM" id="Phobius"/>
    </source>
</evidence>
<dbReference type="GO" id="GO:0016491">
    <property type="term" value="F:oxidoreductase activity"/>
    <property type="evidence" value="ECO:0007669"/>
    <property type="project" value="UniProtKB-KW"/>
</dbReference>
<feature type="domain" description="Thioredoxin" evidence="7">
    <location>
        <begin position="41"/>
        <end position="231"/>
    </location>
</feature>
<evidence type="ECO:0000256" key="3">
    <source>
        <dbReference type="ARBA" id="ARBA00023002"/>
    </source>
</evidence>
<dbReference type="Gene3D" id="3.40.30.10">
    <property type="entry name" value="Glutaredoxin"/>
    <property type="match status" value="1"/>
</dbReference>
<gene>
    <name evidence="8" type="ORF">FBF37_03555</name>
</gene>
<dbReference type="PANTHER" id="PTHR13887:SF14">
    <property type="entry name" value="DISULFIDE BOND FORMATION PROTEIN D"/>
    <property type="match status" value="1"/>
</dbReference>
<dbReference type="InterPro" id="IPR012336">
    <property type="entry name" value="Thioredoxin-like_fold"/>
</dbReference>
<dbReference type="SUPFAM" id="SSF52833">
    <property type="entry name" value="Thioredoxin-like"/>
    <property type="match status" value="1"/>
</dbReference>
<dbReference type="KEGG" id="nft:FBF37_03555"/>
<keyword evidence="6" id="KW-1133">Transmembrane helix</keyword>
<evidence type="ECO:0000313" key="9">
    <source>
        <dbReference type="Proteomes" id="UP000310639"/>
    </source>
</evidence>
<keyword evidence="6" id="KW-0812">Transmembrane</keyword>
<keyword evidence="5" id="KW-0676">Redox-active center</keyword>
<keyword evidence="3" id="KW-0560">Oxidoreductase</keyword>
<evidence type="ECO:0000256" key="1">
    <source>
        <dbReference type="ARBA" id="ARBA00005791"/>
    </source>
</evidence>
<keyword evidence="6" id="KW-0472">Membrane</keyword>
<dbReference type="Pfam" id="PF13462">
    <property type="entry name" value="Thioredoxin_4"/>
    <property type="match status" value="1"/>
</dbReference>
<dbReference type="AlphaFoldDB" id="A0A4P9A3X3"/>
<name>A0A4P9A3X3_9BACT</name>